<evidence type="ECO:0000313" key="1">
    <source>
        <dbReference type="Proteomes" id="UP000887579"/>
    </source>
</evidence>
<protein>
    <submittedName>
        <fullName evidence="2">Vomeronasal type-1 receptor</fullName>
    </submittedName>
</protein>
<evidence type="ECO:0000313" key="2">
    <source>
        <dbReference type="WBParaSite" id="ES5_v2.g26218.t1"/>
    </source>
</evidence>
<reference evidence="2" key="1">
    <citation type="submission" date="2022-11" db="UniProtKB">
        <authorList>
            <consortium name="WormBaseParasite"/>
        </authorList>
    </citation>
    <scope>IDENTIFICATION</scope>
</reference>
<proteinExistence type="predicted"/>
<accession>A0AC34G9G8</accession>
<sequence>MYLLVIPILWQPNFQKESCYKMMAYIAVVDIVAITINGILTGVFAIMGAVFCSFPSLQIFGGMMALSVWVAESDLAVILAFNRCLSMAFPSLCKTIFTQNRTHLWVALSIAHAVIIVICTDTLTFNSLYGVWLVNPHMGYTNHTGREYKNVFHLVHNIGVAFALAIFYIIFVISLCKKKFASQKNFSFSEKPIFIQVFLMSFMNFSCALIYVYEQHFPTPKLIMQFSQFGWMCIHGLPSVIYLGLNKRIRRRVFNMIGIQNGGNTSTVPLPALTSKTMLDRSTNKYEVA</sequence>
<organism evidence="1 2">
    <name type="scientific">Panagrolaimus sp. ES5</name>
    <dbReference type="NCBI Taxonomy" id="591445"/>
    <lineage>
        <taxon>Eukaryota</taxon>
        <taxon>Metazoa</taxon>
        <taxon>Ecdysozoa</taxon>
        <taxon>Nematoda</taxon>
        <taxon>Chromadorea</taxon>
        <taxon>Rhabditida</taxon>
        <taxon>Tylenchina</taxon>
        <taxon>Panagrolaimomorpha</taxon>
        <taxon>Panagrolaimoidea</taxon>
        <taxon>Panagrolaimidae</taxon>
        <taxon>Panagrolaimus</taxon>
    </lineage>
</organism>
<dbReference type="WBParaSite" id="ES5_v2.g26218.t1">
    <property type="protein sequence ID" value="ES5_v2.g26218.t1"/>
    <property type="gene ID" value="ES5_v2.g26218"/>
</dbReference>
<name>A0AC34G9G8_9BILA</name>
<dbReference type="Proteomes" id="UP000887579">
    <property type="component" value="Unplaced"/>
</dbReference>